<dbReference type="PANTHER" id="PTHR11733">
    <property type="entry name" value="ZINC METALLOPROTEASE FAMILY M13 NEPRILYSIN-RELATED"/>
    <property type="match status" value="1"/>
</dbReference>
<dbReference type="Gene3D" id="3.40.390.10">
    <property type="entry name" value="Collagenase (Catalytic Domain)"/>
    <property type="match status" value="1"/>
</dbReference>
<dbReference type="PANTHER" id="PTHR11733:SF167">
    <property type="entry name" value="FI17812P1-RELATED"/>
    <property type="match status" value="1"/>
</dbReference>
<feature type="domain" description="Peptidase M13 C-terminal" evidence="9">
    <location>
        <begin position="477"/>
        <end position="679"/>
    </location>
</feature>
<dbReference type="Pfam" id="PF05649">
    <property type="entry name" value="Peptidase_M13_N"/>
    <property type="match status" value="1"/>
</dbReference>
<dbReference type="PRINTS" id="PR00786">
    <property type="entry name" value="NEPRILYSIN"/>
</dbReference>
<keyword evidence="8" id="KW-0732">Signal</keyword>
<sequence>MIKNIIKSSLILSSTLFFACSDAPEKVEKIVDIDPLIQHIDSSFKASDDFFMFANNTWFKQHPIKASETSNGIFKTIDDSVNAAIKQICIKSSQANAVKGSNEQKIGDLYKSSMDTILLEELGITPIQNELNTIDNINSLEELPQLIAHLNTIGVSPLFHFWIGPDDKNSSLNRGALWQGGLGLGERDYYLNTDERTVKIKNEYVAHIQNMFELLKFEEAEAKLTANSILNIETDIAKISKSMEALRDPYGNYNLIATSNLKTNFSTDFWQNLLQAWNLNSMDSLIVGQPSFFKALTPILNKYSIAEWKNYCKWFLISDYASYLSKDFADEDFHFFSTVLSGVSEKKPRWETAVNETNEALGELIGQVYVKEYLPANTKEKLKEIGENIRTVYAEHIKNLDWMSEETKAKALVKLAKINMKVGYPDKWKDMSAIEIKSDEYLMNILHLNEWEFHRMLAKNGQPVNKDEWGMYPQTYNAYYSPSFNEIVVPACNIIVPGYEGKMPDDAILYGIIGGSTFGHEITHGFDDEGSLYDENGNLNDWWTAEDREKFEAKTQLIVEQYSAYTVLDSMHIKGDATQGENIADLGGVTMGIEAFKKTDQYKNNIIIGGVTPMQRFFLGYGFAWMVNRRDEALAHRVMTNVHSPAKFRVNGVVSNLTEFYEAFNVKKGDNMYRNEDIRVKIW</sequence>
<evidence type="ECO:0000256" key="7">
    <source>
        <dbReference type="ARBA" id="ARBA00023049"/>
    </source>
</evidence>
<dbReference type="RefSeq" id="WP_147099582.1">
    <property type="nucleotide sequence ID" value="NZ_VOOS01000002.1"/>
</dbReference>
<keyword evidence="3" id="KW-0645">Protease</keyword>
<keyword evidence="6" id="KW-0862">Zinc</keyword>
<keyword evidence="4" id="KW-0479">Metal-binding</keyword>
<proteinExistence type="inferred from homology"/>
<keyword evidence="7" id="KW-0482">Metalloprotease</keyword>
<evidence type="ECO:0000256" key="8">
    <source>
        <dbReference type="SAM" id="SignalP"/>
    </source>
</evidence>
<evidence type="ECO:0000313" key="12">
    <source>
        <dbReference type="Proteomes" id="UP000321721"/>
    </source>
</evidence>
<comment type="similarity">
    <text evidence="2">Belongs to the peptidase M13 family.</text>
</comment>
<name>A0A5C6RVY7_9FLAO</name>
<dbReference type="OrthoDB" id="9775677at2"/>
<reference evidence="11 12" key="1">
    <citation type="submission" date="2019-08" db="EMBL/GenBank/DDBJ databases">
        <title>Genome of Vicingus serpentipes NCIMB 15042.</title>
        <authorList>
            <person name="Bowman J.P."/>
        </authorList>
    </citation>
    <scope>NUCLEOTIDE SEQUENCE [LARGE SCALE GENOMIC DNA]</scope>
    <source>
        <strain evidence="11 12">NCIMB 15042</strain>
    </source>
</reference>
<dbReference type="InterPro" id="IPR018497">
    <property type="entry name" value="Peptidase_M13_C"/>
</dbReference>
<evidence type="ECO:0000256" key="5">
    <source>
        <dbReference type="ARBA" id="ARBA00022801"/>
    </source>
</evidence>
<evidence type="ECO:0000256" key="1">
    <source>
        <dbReference type="ARBA" id="ARBA00001947"/>
    </source>
</evidence>
<protein>
    <submittedName>
        <fullName evidence="11">M13 family metallopeptidase</fullName>
    </submittedName>
</protein>
<evidence type="ECO:0000256" key="6">
    <source>
        <dbReference type="ARBA" id="ARBA00022833"/>
    </source>
</evidence>
<comment type="cofactor">
    <cofactor evidence="1">
        <name>Zn(2+)</name>
        <dbReference type="ChEBI" id="CHEBI:29105"/>
    </cofactor>
</comment>
<evidence type="ECO:0000256" key="4">
    <source>
        <dbReference type="ARBA" id="ARBA00022723"/>
    </source>
</evidence>
<dbReference type="Gene3D" id="1.10.1380.10">
    <property type="entry name" value="Neutral endopeptidase , domain2"/>
    <property type="match status" value="1"/>
</dbReference>
<dbReference type="GO" id="GO:0004222">
    <property type="term" value="F:metalloendopeptidase activity"/>
    <property type="evidence" value="ECO:0007669"/>
    <property type="project" value="InterPro"/>
</dbReference>
<evidence type="ECO:0000313" key="11">
    <source>
        <dbReference type="EMBL" id="TXB66115.1"/>
    </source>
</evidence>
<dbReference type="GO" id="GO:0005886">
    <property type="term" value="C:plasma membrane"/>
    <property type="evidence" value="ECO:0007669"/>
    <property type="project" value="TreeGrafter"/>
</dbReference>
<feature type="chain" id="PRO_5022845195" evidence="8">
    <location>
        <begin position="20"/>
        <end position="683"/>
    </location>
</feature>
<dbReference type="PROSITE" id="PS51885">
    <property type="entry name" value="NEPRILYSIN"/>
    <property type="match status" value="1"/>
</dbReference>
<dbReference type="InterPro" id="IPR008753">
    <property type="entry name" value="Peptidase_M13_N"/>
</dbReference>
<dbReference type="CDD" id="cd08662">
    <property type="entry name" value="M13"/>
    <property type="match status" value="1"/>
</dbReference>
<dbReference type="AlphaFoldDB" id="A0A5C6RVY7"/>
<dbReference type="EMBL" id="VOOS01000002">
    <property type="protein sequence ID" value="TXB66115.1"/>
    <property type="molecule type" value="Genomic_DNA"/>
</dbReference>
<dbReference type="InterPro" id="IPR024079">
    <property type="entry name" value="MetalloPept_cat_dom_sf"/>
</dbReference>
<feature type="domain" description="Peptidase M13 N-terminal" evidence="10">
    <location>
        <begin position="48"/>
        <end position="425"/>
    </location>
</feature>
<dbReference type="Proteomes" id="UP000321721">
    <property type="component" value="Unassembled WGS sequence"/>
</dbReference>
<dbReference type="PROSITE" id="PS51257">
    <property type="entry name" value="PROKAR_LIPOPROTEIN"/>
    <property type="match status" value="1"/>
</dbReference>
<gene>
    <name evidence="11" type="ORF">FRY74_05965</name>
</gene>
<dbReference type="InterPro" id="IPR000718">
    <property type="entry name" value="Peptidase_M13"/>
</dbReference>
<evidence type="ECO:0000259" key="9">
    <source>
        <dbReference type="Pfam" id="PF01431"/>
    </source>
</evidence>
<dbReference type="Pfam" id="PF01431">
    <property type="entry name" value="Peptidase_M13"/>
    <property type="match status" value="1"/>
</dbReference>
<organism evidence="11 12">
    <name type="scientific">Vicingus serpentipes</name>
    <dbReference type="NCBI Taxonomy" id="1926625"/>
    <lineage>
        <taxon>Bacteria</taxon>
        <taxon>Pseudomonadati</taxon>
        <taxon>Bacteroidota</taxon>
        <taxon>Flavobacteriia</taxon>
        <taxon>Flavobacteriales</taxon>
        <taxon>Vicingaceae</taxon>
        <taxon>Vicingus</taxon>
    </lineage>
</organism>
<keyword evidence="5" id="KW-0378">Hydrolase</keyword>
<keyword evidence="12" id="KW-1185">Reference proteome</keyword>
<evidence type="ECO:0000256" key="2">
    <source>
        <dbReference type="ARBA" id="ARBA00007357"/>
    </source>
</evidence>
<accession>A0A5C6RVY7</accession>
<feature type="signal peptide" evidence="8">
    <location>
        <begin position="1"/>
        <end position="19"/>
    </location>
</feature>
<evidence type="ECO:0000256" key="3">
    <source>
        <dbReference type="ARBA" id="ARBA00022670"/>
    </source>
</evidence>
<dbReference type="SUPFAM" id="SSF55486">
    <property type="entry name" value="Metalloproteases ('zincins'), catalytic domain"/>
    <property type="match status" value="1"/>
</dbReference>
<evidence type="ECO:0000259" key="10">
    <source>
        <dbReference type="Pfam" id="PF05649"/>
    </source>
</evidence>
<dbReference type="GO" id="GO:0016485">
    <property type="term" value="P:protein processing"/>
    <property type="evidence" value="ECO:0007669"/>
    <property type="project" value="TreeGrafter"/>
</dbReference>
<comment type="caution">
    <text evidence="11">The sequence shown here is derived from an EMBL/GenBank/DDBJ whole genome shotgun (WGS) entry which is preliminary data.</text>
</comment>
<dbReference type="GO" id="GO:0046872">
    <property type="term" value="F:metal ion binding"/>
    <property type="evidence" value="ECO:0007669"/>
    <property type="project" value="UniProtKB-KW"/>
</dbReference>
<dbReference type="InterPro" id="IPR042089">
    <property type="entry name" value="Peptidase_M13_dom_2"/>
</dbReference>